<evidence type="ECO:0000313" key="3">
    <source>
        <dbReference type="EMBL" id="RKD34705.1"/>
    </source>
</evidence>
<dbReference type="AlphaFoldDB" id="A0A419TB72"/>
<keyword evidence="1" id="KW-0812">Transmembrane</keyword>
<comment type="caution">
    <text evidence="3">The sequence shown here is derived from an EMBL/GenBank/DDBJ whole genome shotgun (WGS) entry which is preliminary data.</text>
</comment>
<dbReference type="OrthoDB" id="9782754at2"/>
<evidence type="ECO:0000313" key="4">
    <source>
        <dbReference type="Proteomes" id="UP000284177"/>
    </source>
</evidence>
<feature type="transmembrane region" description="Helical" evidence="1">
    <location>
        <begin position="147"/>
        <end position="169"/>
    </location>
</feature>
<feature type="transmembrane region" description="Helical" evidence="1">
    <location>
        <begin position="99"/>
        <end position="119"/>
    </location>
</feature>
<accession>A0A419TB72</accession>
<keyword evidence="4" id="KW-1185">Reference proteome</keyword>
<gene>
    <name evidence="3" type="ORF">BET03_02450</name>
</gene>
<dbReference type="RefSeq" id="WP_120166876.1">
    <property type="nucleotide sequence ID" value="NZ_MCIB01000001.1"/>
</dbReference>
<keyword evidence="1" id="KW-0472">Membrane</keyword>
<evidence type="ECO:0000256" key="1">
    <source>
        <dbReference type="SAM" id="Phobius"/>
    </source>
</evidence>
<reference evidence="3 4" key="1">
    <citation type="submission" date="2016-08" db="EMBL/GenBank/DDBJ databases">
        <title>Novel Firmicutes and Novel Genomes.</title>
        <authorList>
            <person name="Poppleton D.I."/>
            <person name="Gribaldo S."/>
        </authorList>
    </citation>
    <scope>NUCLEOTIDE SEQUENCE [LARGE SCALE GENOMIC DNA]</scope>
    <source>
        <strain evidence="3 4">CTT3</strain>
    </source>
</reference>
<dbReference type="Gene3D" id="2.60.480.10">
    <property type="entry name" value="eubacterium ventriosum atcc domain"/>
    <property type="match status" value="1"/>
</dbReference>
<proteinExistence type="predicted"/>
<keyword evidence="1" id="KW-1133">Transmembrane helix</keyword>
<dbReference type="InterPro" id="IPR021997">
    <property type="entry name" value="SporV_AA"/>
</dbReference>
<evidence type="ECO:0000259" key="2">
    <source>
        <dbReference type="Pfam" id="PF12164"/>
    </source>
</evidence>
<name>A0A419TB72_9FIRM</name>
<sequence length="207" mass="23825">MKDSKVFLQLEPKIKAKPGQFLTLKDLATVYCLDTSLQKKLQDIKIYRTPKKSKTVVVSVLDIIEKIKKNNSGVDIVVFGNPEILVDIGYSDIKGNITYYLRILAVCIVLFIGAGLTIINFHEDVDMESAHKNIYYLVTGEKNEKPYIIQIPYSIGIGLGMATFFNHIFRKRWKKEPSPLEVEMYLYNKNLDNYILDNEKGNKNNRR</sequence>
<organism evidence="3 4">
    <name type="scientific">Thermohalobacter berrensis</name>
    <dbReference type="NCBI Taxonomy" id="99594"/>
    <lineage>
        <taxon>Bacteria</taxon>
        <taxon>Bacillati</taxon>
        <taxon>Bacillota</taxon>
        <taxon>Tissierellia</taxon>
        <taxon>Tissierellales</taxon>
        <taxon>Thermohalobacteraceae</taxon>
        <taxon>Thermohalobacter</taxon>
    </lineage>
</organism>
<dbReference type="EMBL" id="MCIB01000001">
    <property type="protein sequence ID" value="RKD34705.1"/>
    <property type="molecule type" value="Genomic_DNA"/>
</dbReference>
<protein>
    <recommendedName>
        <fullName evidence="2">Stage V sporulation protein AA domain-containing protein</fullName>
    </recommendedName>
</protein>
<dbReference type="InterPro" id="IPR038548">
    <property type="entry name" value="SporV_AA_N_sf"/>
</dbReference>
<dbReference type="Pfam" id="PF12164">
    <property type="entry name" value="SporV_AA"/>
    <property type="match status" value="1"/>
</dbReference>
<dbReference type="Proteomes" id="UP000284177">
    <property type="component" value="Unassembled WGS sequence"/>
</dbReference>
<feature type="domain" description="Stage V sporulation protein AA" evidence="2">
    <location>
        <begin position="5"/>
        <end position="90"/>
    </location>
</feature>